<keyword evidence="4" id="KW-1185">Reference proteome</keyword>
<dbReference type="Proteomes" id="UP000694240">
    <property type="component" value="Chromosome 9"/>
</dbReference>
<evidence type="ECO:0000313" key="3">
    <source>
        <dbReference type="EMBL" id="KAG7567247.1"/>
    </source>
</evidence>
<dbReference type="PANTHER" id="PTHR46288">
    <property type="entry name" value="PHORBOL-ESTER/DAG-TYPE DOMAIN-CONTAINING PROTEIN"/>
    <property type="match status" value="1"/>
</dbReference>
<accession>A0A8T2A155</accession>
<evidence type="ECO:0000259" key="2">
    <source>
        <dbReference type="PROSITE" id="PS50081"/>
    </source>
</evidence>
<keyword evidence="1" id="KW-0677">Repeat</keyword>
<sequence length="659" mass="75145">MAELKHGSHECVLTSPETVVDGICNMCYKDEPVEFACNPCNFDLCKACSKIPQKVSHDFHPEHPLEFCVSKDDGKSLDMLCSGCGNLFTEPFYYKCKECEIYLELGCGVLKNIATGWNGEEMLHYSHAHLIRRCRPGRNVKGSCLLCELPLSPSAICYGCLQCFRNMLRLPSMFPRKIQHHVHPAHPLIRIDFTHTCGRGKLCDACGLHIDGAPFGCPECGFDLHMRCADSLLRVPSPLYVKDLYPCGDDMTRLIDRENYEAKESENKFLLTDIWHNHMMTLGDIKDILRVVCNICDGDILGRPWECKTCIFMAHDYCMELRKPSRHRFHVNHLLTLLPSYPAGFIMNCDTCKTKIENFNLFCRVCNFIICPKCMVRAKQVLGELHRGQKFIGATEGTCLRRMHDLVEVMVSRSYATACTICVERLCGKVLTCVTCKDIYHPRCIQLGRQKRRGHPLHSDHSLEMKLTSGSKCIACKLSIKRYGYNCSTCKVSFHIECIEAVSISGKIKSHKHYLYNFWMDDSRLNRACSICGKPCGASFYGCIGCNDFSAHVECIGFPANVKNQQHQHIVVQSYSWCRMSCSLCGLDIETSEKFRYSCNHCEDVFHMECIMSMDEREAATEEEQIKDTYLMYIERDLFSLLKDALYQHTNSDDEGSAF</sequence>
<dbReference type="Pfam" id="PF03107">
    <property type="entry name" value="C1_2"/>
    <property type="match status" value="4"/>
</dbReference>
<protein>
    <submittedName>
        <fullName evidence="3">DC1</fullName>
    </submittedName>
</protein>
<dbReference type="PROSITE" id="PS50081">
    <property type="entry name" value="ZF_DAG_PE_2"/>
    <property type="match status" value="1"/>
</dbReference>
<proteinExistence type="predicted"/>
<reference evidence="3 4" key="1">
    <citation type="submission" date="2020-12" db="EMBL/GenBank/DDBJ databases">
        <title>Concerted genomic and epigenomic changes stabilize Arabidopsis allopolyploids.</title>
        <authorList>
            <person name="Chen Z."/>
        </authorList>
    </citation>
    <scope>NUCLEOTIDE SEQUENCE [LARGE SCALE GENOMIC DNA]</scope>
    <source>
        <strain evidence="3">Allo738</strain>
        <tissue evidence="3">Leaf</tissue>
    </source>
</reference>
<comment type="caution">
    <text evidence="3">The sequence shown here is derived from an EMBL/GenBank/DDBJ whole genome shotgun (WGS) entry which is preliminary data.</text>
</comment>
<dbReference type="PANTHER" id="PTHR46288:SF82">
    <property type="entry name" value="CYSTEINE_HISTIDINE-RICH C1 DOMAIN FAMILY PROTEIN"/>
    <property type="match status" value="1"/>
</dbReference>
<dbReference type="InterPro" id="IPR004146">
    <property type="entry name" value="DC1"/>
</dbReference>
<dbReference type="EMBL" id="JAEFBK010000009">
    <property type="protein sequence ID" value="KAG7567247.1"/>
    <property type="molecule type" value="Genomic_DNA"/>
</dbReference>
<dbReference type="InterPro" id="IPR002219">
    <property type="entry name" value="PKC_DAG/PE"/>
</dbReference>
<evidence type="ECO:0000256" key="1">
    <source>
        <dbReference type="ARBA" id="ARBA00022737"/>
    </source>
</evidence>
<name>A0A8T2A155_9BRAS</name>
<dbReference type="AlphaFoldDB" id="A0A8T2A155"/>
<organism evidence="3 4">
    <name type="scientific">Arabidopsis thaliana x Arabidopsis arenosa</name>
    <dbReference type="NCBI Taxonomy" id="1240361"/>
    <lineage>
        <taxon>Eukaryota</taxon>
        <taxon>Viridiplantae</taxon>
        <taxon>Streptophyta</taxon>
        <taxon>Embryophyta</taxon>
        <taxon>Tracheophyta</taxon>
        <taxon>Spermatophyta</taxon>
        <taxon>Magnoliopsida</taxon>
        <taxon>eudicotyledons</taxon>
        <taxon>Gunneridae</taxon>
        <taxon>Pentapetalae</taxon>
        <taxon>rosids</taxon>
        <taxon>malvids</taxon>
        <taxon>Brassicales</taxon>
        <taxon>Brassicaceae</taxon>
        <taxon>Camelineae</taxon>
        <taxon>Arabidopsis</taxon>
    </lineage>
</organism>
<evidence type="ECO:0000313" key="4">
    <source>
        <dbReference type="Proteomes" id="UP000694240"/>
    </source>
</evidence>
<feature type="domain" description="Phorbol-ester/DAG-type" evidence="2">
    <location>
        <begin position="460"/>
        <end position="506"/>
    </location>
</feature>
<gene>
    <name evidence="3" type="ORF">ISN45_Aa04g001380</name>
</gene>
<dbReference type="SMART" id="SM00109">
    <property type="entry name" value="C1"/>
    <property type="match status" value="5"/>
</dbReference>